<proteinExistence type="predicted"/>
<feature type="transmembrane region" description="Helical" evidence="1">
    <location>
        <begin position="12"/>
        <end position="31"/>
    </location>
</feature>
<evidence type="ECO:0000313" key="2">
    <source>
        <dbReference type="EMBL" id="NJC19801.1"/>
    </source>
</evidence>
<protein>
    <submittedName>
        <fullName evidence="2">Uncharacterized protein</fullName>
    </submittedName>
</protein>
<gene>
    <name evidence="2" type="ORF">GGR15_003439</name>
</gene>
<comment type="caution">
    <text evidence="2">The sequence shown here is derived from an EMBL/GenBank/DDBJ whole genome shotgun (WGS) entry which is preliminary data.</text>
</comment>
<keyword evidence="1" id="KW-1133">Transmembrane helix</keyword>
<sequence>MEEMSEIKEMFNIITMFGIYCTLGSLVHAIIEGIKAPSLL</sequence>
<keyword evidence="1" id="KW-0812">Transmembrane</keyword>
<dbReference type="AlphaFoldDB" id="A0A7X5YH76"/>
<evidence type="ECO:0000256" key="1">
    <source>
        <dbReference type="SAM" id="Phobius"/>
    </source>
</evidence>
<evidence type="ECO:0000313" key="3">
    <source>
        <dbReference type="Proteomes" id="UP000576368"/>
    </source>
</evidence>
<keyword evidence="1" id="KW-0472">Membrane</keyword>
<dbReference type="EMBL" id="JAATLI010000013">
    <property type="protein sequence ID" value="NJC19801.1"/>
    <property type="molecule type" value="Genomic_DNA"/>
</dbReference>
<accession>A0A7X5YH76</accession>
<reference evidence="2 3" key="1">
    <citation type="submission" date="2020-03" db="EMBL/GenBank/DDBJ databases">
        <title>Genomic Encyclopedia of Type Strains, Phase IV (KMG-IV): sequencing the most valuable type-strain genomes for metagenomic binning, comparative biology and taxonomic classification.</title>
        <authorList>
            <person name="Goeker M."/>
        </authorList>
    </citation>
    <scope>NUCLEOTIDE SEQUENCE [LARGE SCALE GENOMIC DNA]</scope>
    <source>
        <strain evidence="2 3">DSM 105722</strain>
    </source>
</reference>
<dbReference type="Proteomes" id="UP000576368">
    <property type="component" value="Unassembled WGS sequence"/>
</dbReference>
<name>A0A7X5YH76_9BACT</name>
<organism evidence="2 3">
    <name type="scientific">Butyricimonas paravirosa</name>
    <dbReference type="NCBI Taxonomy" id="1472417"/>
    <lineage>
        <taxon>Bacteria</taxon>
        <taxon>Pseudomonadati</taxon>
        <taxon>Bacteroidota</taxon>
        <taxon>Bacteroidia</taxon>
        <taxon>Bacteroidales</taxon>
        <taxon>Odoribacteraceae</taxon>
        <taxon>Butyricimonas</taxon>
    </lineage>
</organism>